<dbReference type="SUPFAM" id="SSF57667">
    <property type="entry name" value="beta-beta-alpha zinc fingers"/>
    <property type="match status" value="5"/>
</dbReference>
<evidence type="ECO:0000313" key="8">
    <source>
        <dbReference type="Proteomes" id="UP000762676"/>
    </source>
</evidence>
<dbReference type="Pfam" id="PF00096">
    <property type="entry name" value="zf-C2H2"/>
    <property type="match status" value="4"/>
</dbReference>
<protein>
    <submittedName>
        <fullName evidence="7">Zinc finger protein</fullName>
    </submittedName>
</protein>
<feature type="domain" description="C2H2-type" evidence="6">
    <location>
        <begin position="286"/>
        <end position="314"/>
    </location>
</feature>
<dbReference type="PROSITE" id="PS00028">
    <property type="entry name" value="ZINC_FINGER_C2H2_1"/>
    <property type="match status" value="5"/>
</dbReference>
<proteinExistence type="predicted"/>
<feature type="domain" description="C2H2-type" evidence="6">
    <location>
        <begin position="315"/>
        <end position="343"/>
    </location>
</feature>
<dbReference type="EMBL" id="BMAT01013600">
    <property type="protein sequence ID" value="GFS15982.1"/>
    <property type="molecule type" value="Genomic_DNA"/>
</dbReference>
<dbReference type="AlphaFoldDB" id="A0AAV4J3G4"/>
<gene>
    <name evidence="7" type="ORF">ElyMa_006783800</name>
</gene>
<feature type="domain" description="C2H2-type" evidence="6">
    <location>
        <begin position="541"/>
        <end position="564"/>
    </location>
</feature>
<dbReference type="PANTHER" id="PTHR24379">
    <property type="entry name" value="KRAB AND ZINC FINGER DOMAIN-CONTAINING"/>
    <property type="match status" value="1"/>
</dbReference>
<evidence type="ECO:0000256" key="3">
    <source>
        <dbReference type="ARBA" id="ARBA00022771"/>
    </source>
</evidence>
<dbReference type="GO" id="GO:0000977">
    <property type="term" value="F:RNA polymerase II transcription regulatory region sequence-specific DNA binding"/>
    <property type="evidence" value="ECO:0007669"/>
    <property type="project" value="TreeGrafter"/>
</dbReference>
<comment type="caution">
    <text evidence="7">The sequence shown here is derived from an EMBL/GenBank/DDBJ whole genome shotgun (WGS) entry which is preliminary data.</text>
</comment>
<evidence type="ECO:0000313" key="7">
    <source>
        <dbReference type="EMBL" id="GFS15982.1"/>
    </source>
</evidence>
<reference evidence="7 8" key="1">
    <citation type="journal article" date="2021" name="Elife">
        <title>Chloroplast acquisition without the gene transfer in kleptoplastic sea slugs, Plakobranchus ocellatus.</title>
        <authorList>
            <person name="Maeda T."/>
            <person name="Takahashi S."/>
            <person name="Yoshida T."/>
            <person name="Shimamura S."/>
            <person name="Takaki Y."/>
            <person name="Nagai Y."/>
            <person name="Toyoda A."/>
            <person name="Suzuki Y."/>
            <person name="Arimoto A."/>
            <person name="Ishii H."/>
            <person name="Satoh N."/>
            <person name="Nishiyama T."/>
            <person name="Hasebe M."/>
            <person name="Maruyama T."/>
            <person name="Minagawa J."/>
            <person name="Obokata J."/>
            <person name="Shigenobu S."/>
        </authorList>
    </citation>
    <scope>NUCLEOTIDE SEQUENCE [LARGE SCALE GENOMIC DNA]</scope>
</reference>
<keyword evidence="4" id="KW-0862">Zinc</keyword>
<dbReference type="FunFam" id="3.30.160.60:FF:000446">
    <property type="entry name" value="Zinc finger protein"/>
    <property type="match status" value="1"/>
</dbReference>
<dbReference type="GO" id="GO:0000981">
    <property type="term" value="F:DNA-binding transcription factor activity, RNA polymerase II-specific"/>
    <property type="evidence" value="ECO:0007669"/>
    <property type="project" value="TreeGrafter"/>
</dbReference>
<evidence type="ECO:0000256" key="4">
    <source>
        <dbReference type="ARBA" id="ARBA00022833"/>
    </source>
</evidence>
<evidence type="ECO:0000256" key="2">
    <source>
        <dbReference type="ARBA" id="ARBA00022737"/>
    </source>
</evidence>
<dbReference type="Proteomes" id="UP000762676">
    <property type="component" value="Unassembled WGS sequence"/>
</dbReference>
<keyword evidence="2" id="KW-0677">Repeat</keyword>
<feature type="domain" description="C2H2-type" evidence="6">
    <location>
        <begin position="375"/>
        <end position="402"/>
    </location>
</feature>
<feature type="domain" description="C2H2-type" evidence="6">
    <location>
        <begin position="430"/>
        <end position="457"/>
    </location>
</feature>
<dbReference type="InterPro" id="IPR013087">
    <property type="entry name" value="Znf_C2H2_type"/>
</dbReference>
<feature type="domain" description="C2H2-type" evidence="6">
    <location>
        <begin position="458"/>
        <end position="485"/>
    </location>
</feature>
<dbReference type="PROSITE" id="PS50157">
    <property type="entry name" value="ZINC_FINGER_C2H2_2"/>
    <property type="match status" value="9"/>
</dbReference>
<keyword evidence="8" id="KW-1185">Reference proteome</keyword>
<name>A0AAV4J3G4_9GAST</name>
<feature type="domain" description="C2H2-type" evidence="6">
    <location>
        <begin position="402"/>
        <end position="424"/>
    </location>
</feature>
<organism evidence="7 8">
    <name type="scientific">Elysia marginata</name>
    <dbReference type="NCBI Taxonomy" id="1093978"/>
    <lineage>
        <taxon>Eukaryota</taxon>
        <taxon>Metazoa</taxon>
        <taxon>Spiralia</taxon>
        <taxon>Lophotrochozoa</taxon>
        <taxon>Mollusca</taxon>
        <taxon>Gastropoda</taxon>
        <taxon>Heterobranchia</taxon>
        <taxon>Euthyneura</taxon>
        <taxon>Panpulmonata</taxon>
        <taxon>Sacoglossa</taxon>
        <taxon>Placobranchoidea</taxon>
        <taxon>Plakobranchidae</taxon>
        <taxon>Elysia</taxon>
    </lineage>
</organism>
<dbReference type="GO" id="GO:0005634">
    <property type="term" value="C:nucleus"/>
    <property type="evidence" value="ECO:0007669"/>
    <property type="project" value="TreeGrafter"/>
</dbReference>
<accession>A0AAV4J3G4</accession>
<evidence type="ECO:0000259" key="6">
    <source>
        <dbReference type="PROSITE" id="PS50157"/>
    </source>
</evidence>
<feature type="domain" description="C2H2-type" evidence="6">
    <location>
        <begin position="346"/>
        <end position="374"/>
    </location>
</feature>
<evidence type="ECO:0000256" key="1">
    <source>
        <dbReference type="ARBA" id="ARBA00022723"/>
    </source>
</evidence>
<dbReference type="GO" id="GO:0008270">
    <property type="term" value="F:zinc ion binding"/>
    <property type="evidence" value="ECO:0007669"/>
    <property type="project" value="UniProtKB-KW"/>
</dbReference>
<dbReference type="InterPro" id="IPR036236">
    <property type="entry name" value="Znf_C2H2_sf"/>
</dbReference>
<feature type="domain" description="C2H2-type" evidence="6">
    <location>
        <begin position="486"/>
        <end position="513"/>
    </location>
</feature>
<evidence type="ECO:0000256" key="5">
    <source>
        <dbReference type="PROSITE-ProRule" id="PRU00042"/>
    </source>
</evidence>
<dbReference type="Gene3D" id="3.30.160.60">
    <property type="entry name" value="Classic Zinc Finger"/>
    <property type="match status" value="8"/>
</dbReference>
<dbReference type="SMART" id="SM00355">
    <property type="entry name" value="ZnF_C2H2"/>
    <property type="match status" value="13"/>
</dbReference>
<keyword evidence="1" id="KW-0479">Metal-binding</keyword>
<keyword evidence="3 5" id="KW-0863">Zinc-finger</keyword>
<sequence length="569" mass="65721">MSHFLEIRNSVDFTLQTNCAHPEHEQALSSHLSDELPLFSHPLTVSAVDPTALSSEDPKLSEVFSCLFCDHVTAGESNMSLHMAEVHKCRSLFFCTECEYQSSVKELFAIHVTSHLWVTCEVVIGKQGDRNQLGQKILKQESPEDTDIIQCNAEINDIVSPDKIKTCRKKPEISECAERKEKEARVIAVNSTDVSHFDRLNDCSLKPIDSDLYEDHLPNVKKPKVKFKTFSALMKTLKRSPEVITGVSQSSFPDCKKFTCSVCGYVTKYFENFKCHFMLHFDLTPFVCKHCNAAFVNQRRLKVHMRNVHAQVRSFHCLSCSYTAKSSECLKKHQRLMHPRDEDLKHQCQYCHLKFASAQQLHNHWNVAHKQGKKYVCDMCNFSSTFRSTLKTHINKHLGKTYLCSVCGHEFYSMETLKRHQVTHNKVARFQCDRCPFSTNHYRSLKVHSRIHTNERPFKCTICSYQAKSSSAVRTHMKSHMNIRKFSCNMCDKSFKFKHHLTRHQEKHASMALACHLCDYVGPTTASYQRHILLHDSKRRQNCSLCERYFATPGELTHHLRRVHGISDT</sequence>
<dbReference type="PANTHER" id="PTHR24379:SF127">
    <property type="entry name" value="BLOODY FINGERS-RELATED"/>
    <property type="match status" value="1"/>
</dbReference>